<dbReference type="OrthoDB" id="6359816at2759"/>
<accession>A0A6J8CXK5</accession>
<name>A0A6J8CXK5_MYTCO</name>
<dbReference type="EMBL" id="CACVKT020006176">
    <property type="protein sequence ID" value="CAC5400209.1"/>
    <property type="molecule type" value="Genomic_DNA"/>
</dbReference>
<dbReference type="AlphaFoldDB" id="A0A6J8CXK5"/>
<evidence type="ECO:0000313" key="1">
    <source>
        <dbReference type="EMBL" id="CAC5400209.1"/>
    </source>
</evidence>
<keyword evidence="2" id="KW-1185">Reference proteome</keyword>
<dbReference type="PANTHER" id="PTHR46601">
    <property type="entry name" value="ULP_PROTEASE DOMAIN-CONTAINING PROTEIN"/>
    <property type="match status" value="1"/>
</dbReference>
<dbReference type="Proteomes" id="UP000507470">
    <property type="component" value="Unassembled WGS sequence"/>
</dbReference>
<evidence type="ECO:0000313" key="2">
    <source>
        <dbReference type="Proteomes" id="UP000507470"/>
    </source>
</evidence>
<organism evidence="1 2">
    <name type="scientific">Mytilus coruscus</name>
    <name type="common">Sea mussel</name>
    <dbReference type="NCBI Taxonomy" id="42192"/>
    <lineage>
        <taxon>Eukaryota</taxon>
        <taxon>Metazoa</taxon>
        <taxon>Spiralia</taxon>
        <taxon>Lophotrochozoa</taxon>
        <taxon>Mollusca</taxon>
        <taxon>Bivalvia</taxon>
        <taxon>Autobranchia</taxon>
        <taxon>Pteriomorphia</taxon>
        <taxon>Mytilida</taxon>
        <taxon>Mytiloidea</taxon>
        <taxon>Mytilidae</taxon>
        <taxon>Mytilinae</taxon>
        <taxon>Mytilus</taxon>
    </lineage>
</organism>
<reference evidence="1 2" key="1">
    <citation type="submission" date="2020-06" db="EMBL/GenBank/DDBJ databases">
        <authorList>
            <person name="Li R."/>
            <person name="Bekaert M."/>
        </authorList>
    </citation>
    <scope>NUCLEOTIDE SEQUENCE [LARGE SCALE GENOMIC DNA]</scope>
    <source>
        <strain evidence="2">wild</strain>
    </source>
</reference>
<gene>
    <name evidence="1" type="ORF">MCOR_34405</name>
</gene>
<sequence length="243" mass="27309">MVSVDVFSVVGLLNAAEKFDLECLKNACWEFVVSCIRPDLVHDLIALSNEYSNCNLTNDLFKEDLTEFRNVEQFQVQKYISEYLSSISCHVHTMHEFCDGCSCQYKSRHCLGHLRKSLNELGNNNLIRNFFETFHAKGPQDAAGGLVKNQTDLAIVRGTATIQNAHDLFEFAKSNLSVPKSKGNINECENTNIIGTFSPIPIVPEIGTVDEVQTDETDIEVPIYELVSKSTIFAVLCDDNRYQ</sequence>
<dbReference type="PANTHER" id="PTHR46601:SF1">
    <property type="entry name" value="ADF-H DOMAIN-CONTAINING PROTEIN"/>
    <property type="match status" value="1"/>
</dbReference>
<proteinExistence type="predicted"/>
<protein>
    <submittedName>
        <fullName evidence="1">Uncharacterized protein</fullName>
    </submittedName>
</protein>